<reference evidence="1 2" key="1">
    <citation type="submission" date="2018-10" db="EMBL/GenBank/DDBJ databases">
        <title>Natronolimnobius sp. XQ-INN 246 isolated from Inner Mongolia Autonomous Region of China.</title>
        <authorList>
            <person name="Xue Q."/>
        </authorList>
    </citation>
    <scope>NUCLEOTIDE SEQUENCE [LARGE SCALE GENOMIC DNA]</scope>
    <source>
        <strain evidence="1 2">XQ-INN 246</strain>
    </source>
</reference>
<keyword evidence="2" id="KW-1185">Reference proteome</keyword>
<dbReference type="EMBL" id="RBZW01000058">
    <property type="protein sequence ID" value="THE63467.1"/>
    <property type="molecule type" value="Genomic_DNA"/>
</dbReference>
<gene>
    <name evidence="1" type="ORF">D8Y22_16660</name>
</gene>
<name>A0A4V3VKY0_9EURY</name>
<evidence type="ECO:0000313" key="1">
    <source>
        <dbReference type="EMBL" id="THE63467.1"/>
    </source>
</evidence>
<dbReference type="Pfam" id="PF25947">
    <property type="entry name" value="WHD_halo_double"/>
    <property type="match status" value="1"/>
</dbReference>
<evidence type="ECO:0000313" key="2">
    <source>
        <dbReference type="Proteomes" id="UP000318864"/>
    </source>
</evidence>
<protein>
    <submittedName>
        <fullName evidence="1">Uncharacterized protein</fullName>
    </submittedName>
</protein>
<dbReference type="AlphaFoldDB" id="A0A4V3VKY0"/>
<dbReference type="InterPro" id="IPR058821">
    <property type="entry name" value="Double_WHD-containing_halo"/>
</dbReference>
<dbReference type="OrthoDB" id="170219at2157"/>
<organism evidence="1 2">
    <name type="scientific">Salinadaptatus halalkaliphilus</name>
    <dbReference type="NCBI Taxonomy" id="2419781"/>
    <lineage>
        <taxon>Archaea</taxon>
        <taxon>Methanobacteriati</taxon>
        <taxon>Methanobacteriota</taxon>
        <taxon>Stenosarchaea group</taxon>
        <taxon>Halobacteria</taxon>
        <taxon>Halobacteriales</taxon>
        <taxon>Natrialbaceae</taxon>
        <taxon>Salinadaptatus</taxon>
    </lineage>
</organism>
<dbReference type="Proteomes" id="UP000318864">
    <property type="component" value="Unassembled WGS sequence"/>
</dbReference>
<dbReference type="RefSeq" id="WP_141465808.1">
    <property type="nucleotide sequence ID" value="NZ_RBZW01000058.1"/>
</dbReference>
<proteinExistence type="predicted"/>
<accession>A0A4V3VKY0</accession>
<comment type="caution">
    <text evidence="1">The sequence shown here is derived from an EMBL/GenBank/DDBJ whole genome shotgun (WGS) entry which is preliminary data.</text>
</comment>
<sequence length="166" mass="18662">MKFKPVPDPPADFAAIETIHRAVPTEPDSVDDCCGELVAETPVSTRDDAATWLTFLRALEAAEETDTGFQRRDFASGFDADRVRRAFRERVHGVETVLEVLAEADRSLTLEEMSRYLADREARVGASRGTTGESEDDARAPRVERLLEWAVLFDLAERTDGRYRSR</sequence>